<keyword evidence="10" id="KW-1185">Reference proteome</keyword>
<feature type="signal peptide" evidence="7">
    <location>
        <begin position="1"/>
        <end position="25"/>
    </location>
</feature>
<comment type="caution">
    <text evidence="9">The sequence shown here is derived from an EMBL/GenBank/DDBJ whole genome shotgun (WGS) entry which is preliminary data.</text>
</comment>
<proteinExistence type="predicted"/>
<reference evidence="9 10" key="1">
    <citation type="submission" date="2023-11" db="EMBL/GenBank/DDBJ databases">
        <title>Lentzea sokolovensis, sp. nov., Lentzea kristufkii, sp. nov., and Lentzea miocenensis, sp. nov., rare actinobacteria from Sokolov Coal Basin, Miocene lacustrine sediment, Czech Republic.</title>
        <authorList>
            <person name="Lara A."/>
            <person name="Kotroba L."/>
            <person name="Nouioui I."/>
            <person name="Neumann-Schaal M."/>
            <person name="Mast Y."/>
            <person name="Chronakova A."/>
        </authorList>
    </citation>
    <scope>NUCLEOTIDE SEQUENCE [LARGE SCALE GENOMIC DNA]</scope>
    <source>
        <strain evidence="9 10">BCCO 10_0798</strain>
    </source>
</reference>
<dbReference type="InterPro" id="IPR032694">
    <property type="entry name" value="CopC/D"/>
</dbReference>
<dbReference type="PANTHER" id="PTHR34820:SF4">
    <property type="entry name" value="INNER MEMBRANE PROTEIN YEBZ"/>
    <property type="match status" value="1"/>
</dbReference>
<evidence type="ECO:0000256" key="7">
    <source>
        <dbReference type="SAM" id="SignalP"/>
    </source>
</evidence>
<dbReference type="PANTHER" id="PTHR34820">
    <property type="entry name" value="INNER MEMBRANE PROTEIN YEBZ"/>
    <property type="match status" value="1"/>
</dbReference>
<evidence type="ECO:0000256" key="4">
    <source>
        <dbReference type="ARBA" id="ARBA00023008"/>
    </source>
</evidence>
<dbReference type="RefSeq" id="WP_319982584.1">
    <property type="nucleotide sequence ID" value="NZ_JAXAVV010000002.1"/>
</dbReference>
<evidence type="ECO:0000256" key="2">
    <source>
        <dbReference type="ARBA" id="ARBA00022723"/>
    </source>
</evidence>
<evidence type="ECO:0000259" key="8">
    <source>
        <dbReference type="Pfam" id="PF04234"/>
    </source>
</evidence>
<keyword evidence="6" id="KW-0812">Transmembrane</keyword>
<evidence type="ECO:0000256" key="3">
    <source>
        <dbReference type="ARBA" id="ARBA00022729"/>
    </source>
</evidence>
<feature type="compositionally biased region" description="Low complexity" evidence="5">
    <location>
        <begin position="125"/>
        <end position="144"/>
    </location>
</feature>
<dbReference type="InterPro" id="IPR007348">
    <property type="entry name" value="CopC_dom"/>
</dbReference>
<evidence type="ECO:0000313" key="10">
    <source>
        <dbReference type="Proteomes" id="UP001271792"/>
    </source>
</evidence>
<dbReference type="SUPFAM" id="SSF81296">
    <property type="entry name" value="E set domains"/>
    <property type="match status" value="1"/>
</dbReference>
<evidence type="ECO:0000256" key="6">
    <source>
        <dbReference type="SAM" id="Phobius"/>
    </source>
</evidence>
<keyword evidence="3 7" id="KW-0732">Signal</keyword>
<evidence type="ECO:0000313" key="9">
    <source>
        <dbReference type="EMBL" id="MDX8048466.1"/>
    </source>
</evidence>
<evidence type="ECO:0000256" key="5">
    <source>
        <dbReference type="SAM" id="MobiDB-lite"/>
    </source>
</evidence>
<gene>
    <name evidence="9" type="ORF">SK571_03655</name>
</gene>
<sequence>MTVRLIPAVLSALALALLGTAPANATTRLESSDPAEGTTLVAAPAAATLTFSEEVDLGSASITLAGPDASPVTLAAPTAAGRVVTQPLPALPNGTLTLNFKVLSVDGHEVIGAVKFTLNAPVPTTTTTVPPTTTAPLSSSVAPAGAQSTDSGGSSSLGWILGGAALLIVAAGVAVWLVRRKA</sequence>
<comment type="subcellular location">
    <subcellularLocation>
        <location evidence="1">Cell envelope</location>
    </subcellularLocation>
</comment>
<feature type="chain" id="PRO_5046944510" evidence="7">
    <location>
        <begin position="26"/>
        <end position="182"/>
    </location>
</feature>
<keyword evidence="2" id="KW-0479">Metal-binding</keyword>
<keyword evidence="6" id="KW-0472">Membrane</keyword>
<evidence type="ECO:0000256" key="1">
    <source>
        <dbReference type="ARBA" id="ARBA00004196"/>
    </source>
</evidence>
<feature type="domain" description="CopC" evidence="8">
    <location>
        <begin position="28"/>
        <end position="118"/>
    </location>
</feature>
<organism evidence="9 10">
    <name type="scientific">Lentzea kristufekii</name>
    <dbReference type="NCBI Taxonomy" id="3095430"/>
    <lineage>
        <taxon>Bacteria</taxon>
        <taxon>Bacillati</taxon>
        <taxon>Actinomycetota</taxon>
        <taxon>Actinomycetes</taxon>
        <taxon>Pseudonocardiales</taxon>
        <taxon>Pseudonocardiaceae</taxon>
        <taxon>Lentzea</taxon>
    </lineage>
</organism>
<dbReference type="Pfam" id="PF04234">
    <property type="entry name" value="CopC"/>
    <property type="match status" value="1"/>
</dbReference>
<reference evidence="9 10" key="2">
    <citation type="submission" date="2023-11" db="EMBL/GenBank/DDBJ databases">
        <authorList>
            <person name="Lara A.C."/>
            <person name="Chronakova A."/>
        </authorList>
    </citation>
    <scope>NUCLEOTIDE SEQUENCE [LARGE SCALE GENOMIC DNA]</scope>
    <source>
        <strain evidence="9 10">BCCO 10_0798</strain>
    </source>
</reference>
<protein>
    <submittedName>
        <fullName evidence="9">Copper resistance protein CopC</fullName>
    </submittedName>
</protein>
<keyword evidence="6" id="KW-1133">Transmembrane helix</keyword>
<accession>A0ABU4TKQ6</accession>
<dbReference type="Proteomes" id="UP001271792">
    <property type="component" value="Unassembled WGS sequence"/>
</dbReference>
<dbReference type="InterPro" id="IPR014756">
    <property type="entry name" value="Ig_E-set"/>
</dbReference>
<feature type="transmembrane region" description="Helical" evidence="6">
    <location>
        <begin position="157"/>
        <end position="178"/>
    </location>
</feature>
<dbReference type="EMBL" id="JAXAVV010000002">
    <property type="protein sequence ID" value="MDX8048466.1"/>
    <property type="molecule type" value="Genomic_DNA"/>
</dbReference>
<feature type="region of interest" description="Disordered" evidence="5">
    <location>
        <begin position="125"/>
        <end position="148"/>
    </location>
</feature>
<name>A0ABU4TKQ6_9PSEU</name>
<dbReference type="InterPro" id="IPR014755">
    <property type="entry name" value="Cu-Rt/internalin_Ig-like"/>
</dbReference>
<dbReference type="Gene3D" id="2.60.40.1220">
    <property type="match status" value="1"/>
</dbReference>
<keyword evidence="4" id="KW-0186">Copper</keyword>